<reference evidence="17 19" key="2">
    <citation type="journal article" date="2013" name="Nature">
        <title>Insights into bilaterian evolution from three spiralian genomes.</title>
        <authorList>
            <person name="Simakov O."/>
            <person name="Marletaz F."/>
            <person name="Cho S.J."/>
            <person name="Edsinger-Gonzales E."/>
            <person name="Havlak P."/>
            <person name="Hellsten U."/>
            <person name="Kuo D.H."/>
            <person name="Larsson T."/>
            <person name="Lv J."/>
            <person name="Arendt D."/>
            <person name="Savage R."/>
            <person name="Osoegawa K."/>
            <person name="de Jong P."/>
            <person name="Grimwood J."/>
            <person name="Chapman J.A."/>
            <person name="Shapiro H."/>
            <person name="Aerts A."/>
            <person name="Otillar R.P."/>
            <person name="Terry A.Y."/>
            <person name="Boore J.L."/>
            <person name="Grigoriev I.V."/>
            <person name="Lindberg D.R."/>
            <person name="Seaver E.C."/>
            <person name="Weisblat D.A."/>
            <person name="Putnam N.H."/>
            <person name="Rokhsar D.S."/>
        </authorList>
    </citation>
    <scope>NUCLEOTIDE SEQUENCE</scope>
    <source>
        <strain evidence="17 19">I ESC-2004</strain>
    </source>
</reference>
<dbReference type="InterPro" id="IPR013519">
    <property type="entry name" value="Int_alpha_beta-p"/>
</dbReference>
<keyword evidence="4" id="KW-0732">Signal</keyword>
<dbReference type="PANTHER" id="PTHR23220">
    <property type="entry name" value="INTEGRIN ALPHA"/>
    <property type="match status" value="1"/>
</dbReference>
<keyword evidence="19" id="KW-1185">Reference proteome</keyword>
<evidence type="ECO:0000256" key="6">
    <source>
        <dbReference type="ARBA" id="ARBA00022889"/>
    </source>
</evidence>
<evidence type="ECO:0000256" key="8">
    <source>
        <dbReference type="ARBA" id="ARBA00023037"/>
    </source>
</evidence>
<dbReference type="GO" id="GO:0009897">
    <property type="term" value="C:external side of plasma membrane"/>
    <property type="evidence" value="ECO:0007669"/>
    <property type="project" value="TreeGrafter"/>
</dbReference>
<name>R7UBR8_CAPTE</name>
<dbReference type="InterPro" id="IPR018184">
    <property type="entry name" value="Integrin_alpha_C_CS"/>
</dbReference>
<dbReference type="SUPFAM" id="SSF69318">
    <property type="entry name" value="Integrin alpha N-terminal domain"/>
    <property type="match status" value="1"/>
</dbReference>
<dbReference type="STRING" id="283909.R7UBR8"/>
<keyword evidence="7 13" id="KW-1133">Transmembrane helix</keyword>
<feature type="domain" description="Integrin alpha second immunoglobulin-like" evidence="15">
    <location>
        <begin position="302"/>
        <end position="436"/>
    </location>
</feature>
<dbReference type="AlphaFoldDB" id="R7UBR8"/>
<dbReference type="InterPro" id="IPR048285">
    <property type="entry name" value="Integrin_alpha_Ig-like_2"/>
</dbReference>
<dbReference type="OMA" id="LQMDTAN"/>
<dbReference type="Pfam" id="PF20805">
    <property type="entry name" value="Integrin_A_Ig_2"/>
    <property type="match status" value="1"/>
</dbReference>
<dbReference type="HOGENOM" id="CLU_004111_4_2_1"/>
<feature type="domain" description="Integrin alpha third immunoglobulin-like" evidence="16">
    <location>
        <begin position="456"/>
        <end position="658"/>
    </location>
</feature>
<comment type="subcellular location">
    <subcellularLocation>
        <location evidence="1 13">Membrane</location>
        <topology evidence="1 13">Single-pass type I membrane protein</topology>
    </subcellularLocation>
</comment>
<accession>R7UBR8</accession>
<keyword evidence="10 13" id="KW-0675">Receptor</keyword>
<dbReference type="SUPFAM" id="SSF69179">
    <property type="entry name" value="Integrin domains"/>
    <property type="match status" value="3"/>
</dbReference>
<evidence type="ECO:0000256" key="4">
    <source>
        <dbReference type="ARBA" id="ARBA00022729"/>
    </source>
</evidence>
<evidence type="ECO:0000256" key="2">
    <source>
        <dbReference type="ARBA" id="ARBA00008054"/>
    </source>
</evidence>
<organism evidence="17">
    <name type="scientific">Capitella teleta</name>
    <name type="common">Polychaete worm</name>
    <dbReference type="NCBI Taxonomy" id="283909"/>
    <lineage>
        <taxon>Eukaryota</taxon>
        <taxon>Metazoa</taxon>
        <taxon>Spiralia</taxon>
        <taxon>Lophotrochozoa</taxon>
        <taxon>Annelida</taxon>
        <taxon>Polychaeta</taxon>
        <taxon>Sedentaria</taxon>
        <taxon>Scolecida</taxon>
        <taxon>Capitellidae</taxon>
        <taxon>Capitella</taxon>
    </lineage>
</organism>
<dbReference type="Pfam" id="PF20806">
    <property type="entry name" value="Integrin_A_Ig_3"/>
    <property type="match status" value="1"/>
</dbReference>
<evidence type="ECO:0000256" key="7">
    <source>
        <dbReference type="ARBA" id="ARBA00022989"/>
    </source>
</evidence>
<dbReference type="Pfam" id="PF01839">
    <property type="entry name" value="FG-GAP"/>
    <property type="match status" value="1"/>
</dbReference>
<dbReference type="Gene3D" id="2.60.40.1530">
    <property type="entry name" value="ntegrin, alpha v. Chain A, domain 4"/>
    <property type="match status" value="1"/>
</dbReference>
<evidence type="ECO:0000259" key="16">
    <source>
        <dbReference type="Pfam" id="PF20806"/>
    </source>
</evidence>
<dbReference type="InterPro" id="IPR013517">
    <property type="entry name" value="FG-GAP"/>
</dbReference>
<dbReference type="Gene3D" id="1.20.5.930">
    <property type="entry name" value="Bicelle-embedded integrin alpha(iib) transmembrane segment"/>
    <property type="match status" value="1"/>
</dbReference>
<reference evidence="18" key="3">
    <citation type="submission" date="2015-06" db="UniProtKB">
        <authorList>
            <consortium name="EnsemblMetazoa"/>
        </authorList>
    </citation>
    <scope>IDENTIFICATION</scope>
</reference>
<evidence type="ECO:0000259" key="14">
    <source>
        <dbReference type="Pfam" id="PF08441"/>
    </source>
</evidence>
<dbReference type="Gene3D" id="2.60.40.1510">
    <property type="entry name" value="ntegrin, alpha v. Chain A, domain 3"/>
    <property type="match status" value="1"/>
</dbReference>
<evidence type="ECO:0000259" key="15">
    <source>
        <dbReference type="Pfam" id="PF20805"/>
    </source>
</evidence>
<keyword evidence="9 13" id="KW-0472">Membrane</keyword>
<dbReference type="EMBL" id="KB302862">
    <property type="protein sequence ID" value="ELU03820.1"/>
    <property type="molecule type" value="Genomic_DNA"/>
</dbReference>
<dbReference type="SMART" id="SM00191">
    <property type="entry name" value="Int_alpha"/>
    <property type="match status" value="2"/>
</dbReference>
<dbReference type="GO" id="GO:0033627">
    <property type="term" value="P:cell adhesion mediated by integrin"/>
    <property type="evidence" value="ECO:0007669"/>
    <property type="project" value="TreeGrafter"/>
</dbReference>
<evidence type="ECO:0000313" key="17">
    <source>
        <dbReference type="EMBL" id="ELU03820.1"/>
    </source>
</evidence>
<reference evidence="19" key="1">
    <citation type="submission" date="2012-12" db="EMBL/GenBank/DDBJ databases">
        <authorList>
            <person name="Hellsten U."/>
            <person name="Grimwood J."/>
            <person name="Chapman J.A."/>
            <person name="Shapiro H."/>
            <person name="Aerts A."/>
            <person name="Otillar R.P."/>
            <person name="Terry A.Y."/>
            <person name="Boore J.L."/>
            <person name="Simakov O."/>
            <person name="Marletaz F."/>
            <person name="Cho S.-J."/>
            <person name="Edsinger-Gonzales E."/>
            <person name="Havlak P."/>
            <person name="Kuo D.-H."/>
            <person name="Larsson T."/>
            <person name="Lv J."/>
            <person name="Arendt D."/>
            <person name="Savage R."/>
            <person name="Osoegawa K."/>
            <person name="de Jong P."/>
            <person name="Lindberg D.R."/>
            <person name="Seaver E.C."/>
            <person name="Weisblat D.A."/>
            <person name="Putnam N.H."/>
            <person name="Grigoriev I.V."/>
            <person name="Rokhsar D.S."/>
        </authorList>
    </citation>
    <scope>NUCLEOTIDE SEQUENCE</scope>
    <source>
        <strain evidence="19">I ESC-2004</strain>
    </source>
</reference>
<dbReference type="Gene3D" id="2.60.40.1460">
    <property type="entry name" value="Integrin domains. Chain A, domain 2"/>
    <property type="match status" value="1"/>
</dbReference>
<protein>
    <submittedName>
        <fullName evidence="17 18">Uncharacterized protein</fullName>
    </submittedName>
</protein>
<evidence type="ECO:0000256" key="12">
    <source>
        <dbReference type="PROSITE-ProRule" id="PRU00803"/>
    </source>
</evidence>
<dbReference type="OrthoDB" id="5317514at2759"/>
<feature type="transmembrane region" description="Helical" evidence="13">
    <location>
        <begin position="666"/>
        <end position="690"/>
    </location>
</feature>
<evidence type="ECO:0000256" key="9">
    <source>
        <dbReference type="ARBA" id="ARBA00023136"/>
    </source>
</evidence>
<gene>
    <name evidence="17" type="ORF">CAPTEDRAFT_199268</name>
</gene>
<feature type="repeat" description="FG-GAP" evidence="12">
    <location>
        <begin position="21"/>
        <end position="84"/>
    </location>
</feature>
<dbReference type="Proteomes" id="UP000014760">
    <property type="component" value="Unassembled WGS sequence"/>
</dbReference>
<dbReference type="Gene3D" id="2.130.10.130">
    <property type="entry name" value="Integrin alpha, N-terminal"/>
    <property type="match status" value="1"/>
</dbReference>
<dbReference type="EnsemblMetazoa" id="CapteT199268">
    <property type="protein sequence ID" value="CapteP199268"/>
    <property type="gene ID" value="CapteG199268"/>
</dbReference>
<dbReference type="GO" id="GO:0007229">
    <property type="term" value="P:integrin-mediated signaling pathway"/>
    <property type="evidence" value="ECO:0007669"/>
    <property type="project" value="UniProtKB-KW"/>
</dbReference>
<dbReference type="InterPro" id="IPR000413">
    <property type="entry name" value="Integrin_alpha"/>
</dbReference>
<keyword evidence="11" id="KW-0325">Glycoprotein</keyword>
<dbReference type="GO" id="GO:0008305">
    <property type="term" value="C:integrin complex"/>
    <property type="evidence" value="ECO:0007669"/>
    <property type="project" value="InterPro"/>
</dbReference>
<keyword evidence="3 13" id="KW-0812">Transmembrane</keyword>
<evidence type="ECO:0000256" key="10">
    <source>
        <dbReference type="ARBA" id="ARBA00023170"/>
    </source>
</evidence>
<keyword evidence="5" id="KW-0677">Repeat</keyword>
<dbReference type="GO" id="GO:0007160">
    <property type="term" value="P:cell-matrix adhesion"/>
    <property type="evidence" value="ECO:0007669"/>
    <property type="project" value="TreeGrafter"/>
</dbReference>
<dbReference type="GO" id="GO:0005178">
    <property type="term" value="F:integrin binding"/>
    <property type="evidence" value="ECO:0007669"/>
    <property type="project" value="TreeGrafter"/>
</dbReference>
<evidence type="ECO:0000256" key="3">
    <source>
        <dbReference type="ARBA" id="ARBA00022692"/>
    </source>
</evidence>
<dbReference type="EMBL" id="AMQN01008336">
    <property type="status" value="NOT_ANNOTATED_CDS"/>
    <property type="molecule type" value="Genomic_DNA"/>
</dbReference>
<dbReference type="PROSITE" id="PS00242">
    <property type="entry name" value="INTEGRIN_ALPHA"/>
    <property type="match status" value="1"/>
</dbReference>
<dbReference type="Pfam" id="PF08441">
    <property type="entry name" value="Integrin_A_Ig_1"/>
    <property type="match status" value="1"/>
</dbReference>
<evidence type="ECO:0000313" key="18">
    <source>
        <dbReference type="EnsemblMetazoa" id="CapteP199268"/>
    </source>
</evidence>
<sequence>MGAPGTNNLRGGISIVNQDMTVIRRIAGEQVGEYFGYSVAVGNFNQDRYDDIAVGCPMYRLRSRPTHEIGRVCLYYQDSNHNFAARTPKCIEGSTVAGSQFGLAVAAIGDVDQDKFGGVYIFLSGAVTNTSSSVLMPLPKPACYCESRPVIHLIESDLLQFESNFISLDDKRCFHNSKPVTCITMKTCMQPRISLSRTTEFWFEIRTDTLKDNINKKRAFIYNGNDGVMYSVYNSSAKSTVCNVMYVYIDPHDNTRDKLTPVQFEMTYGLLKADTSNMGIAPILSQRSHDKIIKQLQIQRFCGEDNVCFPDLAVSITSQTDSFVFGTEPTIDFNINITNSEEDAYESSFTLFMPRGIQFTRIRKIHGRETPNCGRIKTDEFLPEGFGASMKCEIGNPFPNNEDAGYTLGVQIGDVDEDIAHLKFLLIVNSSNAEHYDTTFNNYAVFNLTAEVEMHLRLTGLSKPEQILVNSTELKRLKTMGQEGPYLQHIYEIKNLGPSSTGLVVTTIELPYVIVGGLNLFNLTSQPSFVSGNGSCSLQMMQPRPEVVMLLASTDPEAPQRQEESKGPMEGMPMLVNCRSANVQLCATIECIIDRIDKADQVQVEINLELITSTLQAIQGDFKNVEVKAEAHSVVMNVPYAVQLAQMLNATTQTTTNLAGPKDSAVALWIIIVAAGCGLLLLIVVTVTLWKCGFFRRQRVADVHGKEAKRAISGLEEEFSWTGGTEKLTKTEQKVEDSDED</sequence>
<keyword evidence="8 13" id="KW-0401">Integrin</keyword>
<dbReference type="InterPro" id="IPR013649">
    <property type="entry name" value="Integrin_alpha_Ig-like_1"/>
</dbReference>
<dbReference type="InterPro" id="IPR048286">
    <property type="entry name" value="Integrin_alpha_Ig-like_3"/>
</dbReference>
<dbReference type="PROSITE" id="PS51470">
    <property type="entry name" value="FG_GAP"/>
    <property type="match status" value="1"/>
</dbReference>
<dbReference type="PRINTS" id="PR01185">
    <property type="entry name" value="INTEGRINA"/>
</dbReference>
<evidence type="ECO:0000256" key="5">
    <source>
        <dbReference type="ARBA" id="ARBA00022737"/>
    </source>
</evidence>
<keyword evidence="6 13" id="KW-0130">Cell adhesion</keyword>
<evidence type="ECO:0000313" key="19">
    <source>
        <dbReference type="Proteomes" id="UP000014760"/>
    </source>
</evidence>
<comment type="similarity">
    <text evidence="2 13">Belongs to the integrin alpha chain family.</text>
</comment>
<dbReference type="InterPro" id="IPR032695">
    <property type="entry name" value="Integrin_dom_sf"/>
</dbReference>
<feature type="domain" description="Integrin alpha first immunoglubulin-like" evidence="14">
    <location>
        <begin position="147"/>
        <end position="300"/>
    </location>
</feature>
<dbReference type="PANTHER" id="PTHR23220:SF133">
    <property type="entry name" value="INTEGRIN ALPHA-PS2"/>
    <property type="match status" value="1"/>
</dbReference>
<evidence type="ECO:0000256" key="1">
    <source>
        <dbReference type="ARBA" id="ARBA00004479"/>
    </source>
</evidence>
<dbReference type="FunCoup" id="R7UBR8">
    <property type="interactions" value="298"/>
</dbReference>
<evidence type="ECO:0000256" key="13">
    <source>
        <dbReference type="RuleBase" id="RU003762"/>
    </source>
</evidence>
<proteinExistence type="inferred from homology"/>
<dbReference type="InterPro" id="IPR028994">
    <property type="entry name" value="Integrin_alpha_N"/>
</dbReference>
<dbReference type="GO" id="GO:0098609">
    <property type="term" value="P:cell-cell adhesion"/>
    <property type="evidence" value="ECO:0007669"/>
    <property type="project" value="TreeGrafter"/>
</dbReference>
<evidence type="ECO:0000256" key="11">
    <source>
        <dbReference type="ARBA" id="ARBA00023180"/>
    </source>
</evidence>